<dbReference type="GO" id="GO:0004519">
    <property type="term" value="F:endonuclease activity"/>
    <property type="evidence" value="ECO:0007669"/>
    <property type="project" value="UniProtKB-KW"/>
</dbReference>
<keyword evidence="3" id="KW-0255">Endonuclease</keyword>
<dbReference type="EMBL" id="FR824288">
    <property type="protein sequence ID" value="CCA24520.1"/>
    <property type="molecule type" value="Genomic_DNA"/>
</dbReference>
<keyword evidence="8" id="KW-0548">Nucleotidyltransferase</keyword>
<dbReference type="Pfam" id="PF25597">
    <property type="entry name" value="SH3_retrovirus"/>
    <property type="match status" value="1"/>
</dbReference>
<dbReference type="InterPro" id="IPR036397">
    <property type="entry name" value="RNaseH_sf"/>
</dbReference>
<evidence type="ECO:0000256" key="2">
    <source>
        <dbReference type="ARBA" id="ARBA00022723"/>
    </source>
</evidence>
<keyword evidence="1" id="KW-0540">Nuclease</keyword>
<feature type="region of interest" description="Disordered" evidence="10">
    <location>
        <begin position="243"/>
        <end position="267"/>
    </location>
</feature>
<evidence type="ECO:0000256" key="7">
    <source>
        <dbReference type="ARBA" id="ARBA00022918"/>
    </source>
</evidence>
<reference evidence="12" key="1">
    <citation type="journal article" date="2011" name="PLoS Biol.">
        <title>Gene gain and loss during evolution of obligate parasitism in the white rust pathogen of Arabidopsis thaliana.</title>
        <authorList>
            <person name="Kemen E."/>
            <person name="Gardiner A."/>
            <person name="Schultz-Larsen T."/>
            <person name="Kemen A.C."/>
            <person name="Balmuth A.L."/>
            <person name="Robert-Seilaniantz A."/>
            <person name="Bailey K."/>
            <person name="Holub E."/>
            <person name="Studholme D.J."/>
            <person name="Maclean D."/>
            <person name="Jones J.D."/>
        </authorList>
    </citation>
    <scope>NUCLEOTIDE SEQUENCE</scope>
</reference>
<organism evidence="12">
    <name type="scientific">Albugo laibachii Nc14</name>
    <dbReference type="NCBI Taxonomy" id="890382"/>
    <lineage>
        <taxon>Eukaryota</taxon>
        <taxon>Sar</taxon>
        <taxon>Stramenopiles</taxon>
        <taxon>Oomycota</taxon>
        <taxon>Peronosporomycetes</taxon>
        <taxon>Albuginales</taxon>
        <taxon>Albuginaceae</taxon>
        <taxon>Albugo</taxon>
    </lineage>
</organism>
<dbReference type="GO" id="GO:0015074">
    <property type="term" value="P:DNA integration"/>
    <property type="evidence" value="ECO:0007669"/>
    <property type="project" value="UniProtKB-KW"/>
</dbReference>
<dbReference type="AlphaFoldDB" id="F0WT33"/>
<evidence type="ECO:0000256" key="4">
    <source>
        <dbReference type="ARBA" id="ARBA00022801"/>
    </source>
</evidence>
<dbReference type="InterPro" id="IPR039537">
    <property type="entry name" value="Retrotran_Ty1/copia-like"/>
</dbReference>
<evidence type="ECO:0000256" key="1">
    <source>
        <dbReference type="ARBA" id="ARBA00022722"/>
    </source>
</evidence>
<keyword evidence="8" id="KW-0239">DNA-directed DNA polymerase</keyword>
<dbReference type="GO" id="GO:0046872">
    <property type="term" value="F:metal ion binding"/>
    <property type="evidence" value="ECO:0007669"/>
    <property type="project" value="UniProtKB-KW"/>
</dbReference>
<reference evidence="12" key="2">
    <citation type="submission" date="2011-02" db="EMBL/GenBank/DDBJ databases">
        <authorList>
            <person name="MacLean D."/>
        </authorList>
    </citation>
    <scope>NUCLEOTIDE SEQUENCE</scope>
</reference>
<dbReference type="GO" id="GO:0016787">
    <property type="term" value="F:hydrolase activity"/>
    <property type="evidence" value="ECO:0007669"/>
    <property type="project" value="UniProtKB-KW"/>
</dbReference>
<evidence type="ECO:0000256" key="10">
    <source>
        <dbReference type="SAM" id="MobiDB-lite"/>
    </source>
</evidence>
<evidence type="ECO:0000256" key="8">
    <source>
        <dbReference type="ARBA" id="ARBA00022932"/>
    </source>
</evidence>
<dbReference type="InterPro" id="IPR012337">
    <property type="entry name" value="RNaseH-like_sf"/>
</dbReference>
<evidence type="ECO:0000256" key="6">
    <source>
        <dbReference type="ARBA" id="ARBA00022908"/>
    </source>
</evidence>
<keyword evidence="2" id="KW-0479">Metal-binding</keyword>
<evidence type="ECO:0000256" key="3">
    <source>
        <dbReference type="ARBA" id="ARBA00022759"/>
    </source>
</evidence>
<dbReference type="InterPro" id="IPR001584">
    <property type="entry name" value="Integrase_cat-core"/>
</dbReference>
<keyword evidence="5" id="KW-0460">Magnesium</keyword>
<dbReference type="PROSITE" id="PS50994">
    <property type="entry name" value="INTEGRASE"/>
    <property type="match status" value="1"/>
</dbReference>
<evidence type="ECO:0000313" key="12">
    <source>
        <dbReference type="EMBL" id="CCA24520.1"/>
    </source>
</evidence>
<dbReference type="GO" id="GO:0003964">
    <property type="term" value="F:RNA-directed DNA polymerase activity"/>
    <property type="evidence" value="ECO:0007669"/>
    <property type="project" value="UniProtKB-KW"/>
</dbReference>
<evidence type="ECO:0000256" key="5">
    <source>
        <dbReference type="ARBA" id="ARBA00022842"/>
    </source>
</evidence>
<dbReference type="SUPFAM" id="SSF53098">
    <property type="entry name" value="Ribonuclease H-like"/>
    <property type="match status" value="1"/>
</dbReference>
<name>F0WT33_9STRA</name>
<keyword evidence="9" id="KW-0233">DNA recombination</keyword>
<dbReference type="PANTHER" id="PTHR42648">
    <property type="entry name" value="TRANSPOSASE, PUTATIVE-RELATED"/>
    <property type="match status" value="1"/>
</dbReference>
<dbReference type="Gene3D" id="3.30.420.10">
    <property type="entry name" value="Ribonuclease H-like superfamily/Ribonuclease H"/>
    <property type="match status" value="1"/>
</dbReference>
<dbReference type="HOGENOM" id="CLU_001650_15_1_1"/>
<dbReference type="GO" id="GO:0006310">
    <property type="term" value="P:DNA recombination"/>
    <property type="evidence" value="ECO:0007669"/>
    <property type="project" value="UniProtKB-KW"/>
</dbReference>
<evidence type="ECO:0000256" key="9">
    <source>
        <dbReference type="ARBA" id="ARBA00023172"/>
    </source>
</evidence>
<accession>F0WT33</accession>
<dbReference type="GO" id="GO:0003676">
    <property type="term" value="F:nucleic acid binding"/>
    <property type="evidence" value="ECO:0007669"/>
    <property type="project" value="InterPro"/>
</dbReference>
<keyword evidence="8" id="KW-0808">Transferase</keyword>
<protein>
    <submittedName>
        <fullName evidence="12">Putative polyprotein</fullName>
    </submittedName>
</protein>
<keyword evidence="4" id="KW-0378">Hydrolase</keyword>
<dbReference type="InterPro" id="IPR057670">
    <property type="entry name" value="SH3_retrovirus"/>
</dbReference>
<evidence type="ECO:0000259" key="11">
    <source>
        <dbReference type="PROSITE" id="PS50994"/>
    </source>
</evidence>
<keyword evidence="7" id="KW-0695">RNA-directed DNA polymerase</keyword>
<keyword evidence="6" id="KW-0229">DNA integration</keyword>
<dbReference type="PANTHER" id="PTHR42648:SF11">
    <property type="entry name" value="TRANSPOSON TY4-P GAG-POL POLYPROTEIN"/>
    <property type="match status" value="1"/>
</dbReference>
<dbReference type="GO" id="GO:0003887">
    <property type="term" value="F:DNA-directed DNA polymerase activity"/>
    <property type="evidence" value="ECO:0007669"/>
    <property type="project" value="UniProtKB-KW"/>
</dbReference>
<feature type="domain" description="Integrase catalytic" evidence="11">
    <location>
        <begin position="1"/>
        <end position="94"/>
    </location>
</feature>
<proteinExistence type="predicted"/>
<sequence>MDNGGEYIIHSLAKICKQAGIRHQTTFPYSPQQNGLAERMNKTITERATSMNHHMHVDQKWCVEAMNTAAYITNRLSSASHPDKTSFQICLGHRPNVEGMRVFRVFGNPHIDKYSRKKLEKKTFPCMFLAYSDDVKGYNVWILNANRLQLTRSAQFQESSKTKYIDVNDFDDDQDDPDTNILMPPVNHSVEPMNVNKVDPPEFSPNTMDDTDTLMIPASQQQAIVPRGRYHASSGCPPFRSLASDTQPHGDNSHTIVPYETSESIFH</sequence>
<gene>
    <name evidence="12" type="primary">AlNc14C243G9520</name>
    <name evidence="12" type="ORF">ALNC14_106640</name>
</gene>